<reference evidence="3" key="2">
    <citation type="journal article" date="2020" name="Antonie Van Leeuwenhoek">
        <title>Labilibaculum antarcticum sp. nov., a novel facultative anaerobic, psychrotorelant bacterium isolated from marine sediment of Antarctica.</title>
        <authorList>
            <person name="Watanabe M."/>
            <person name="Kojima H."/>
            <person name="Fukui M."/>
        </authorList>
    </citation>
    <scope>NUCLEOTIDE SEQUENCE [LARGE SCALE GENOMIC DNA]</scope>
    <source>
        <strain evidence="3">SPP2</strain>
    </source>
</reference>
<dbReference type="AlphaFoldDB" id="A0A1Y1CFC5"/>
<feature type="transmembrane region" description="Helical" evidence="1">
    <location>
        <begin position="56"/>
        <end position="77"/>
    </location>
</feature>
<keyword evidence="1" id="KW-0812">Transmembrane</keyword>
<keyword evidence="3" id="KW-1185">Reference proteome</keyword>
<sequence length="79" mass="9292">MDHEEQIRNKDFKLLRKLAGERIAEKYAGPDNYDFKSVGGAILKYLLINYAKRKPLTSLIVAIIVFITLTKLVWNYWIY</sequence>
<protein>
    <submittedName>
        <fullName evidence="2">Uncharacterized protein</fullName>
    </submittedName>
</protein>
<keyword evidence="1" id="KW-0472">Membrane</keyword>
<gene>
    <name evidence="2" type="ORF">ALGA_0347</name>
</gene>
<evidence type="ECO:0000313" key="3">
    <source>
        <dbReference type="Proteomes" id="UP000218267"/>
    </source>
</evidence>
<dbReference type="Proteomes" id="UP000218267">
    <property type="component" value="Chromosome"/>
</dbReference>
<evidence type="ECO:0000313" key="2">
    <source>
        <dbReference type="EMBL" id="BAX78742.1"/>
    </source>
</evidence>
<organism evidence="2 3">
    <name type="scientific">Labilibaculum antarcticum</name>
    <dbReference type="NCBI Taxonomy" id="1717717"/>
    <lineage>
        <taxon>Bacteria</taxon>
        <taxon>Pseudomonadati</taxon>
        <taxon>Bacteroidota</taxon>
        <taxon>Bacteroidia</taxon>
        <taxon>Marinilabiliales</taxon>
        <taxon>Marinifilaceae</taxon>
        <taxon>Labilibaculum</taxon>
    </lineage>
</organism>
<evidence type="ECO:0000256" key="1">
    <source>
        <dbReference type="SAM" id="Phobius"/>
    </source>
</evidence>
<keyword evidence="1" id="KW-1133">Transmembrane helix</keyword>
<proteinExistence type="predicted"/>
<dbReference type="EMBL" id="AP018042">
    <property type="protein sequence ID" value="BAX78742.1"/>
    <property type="molecule type" value="Genomic_DNA"/>
</dbReference>
<dbReference type="KEGG" id="mbas:ALGA_0347"/>
<accession>A0A1Y1CFC5</accession>
<name>A0A1Y1CFC5_9BACT</name>
<reference evidence="2 3" key="1">
    <citation type="journal article" date="2018" name="Mar. Genomics">
        <title>Complete genome sequence of Marinifilaceae bacterium strain SPP2, isolated from the Antarctic marine sediment.</title>
        <authorList>
            <person name="Watanabe M."/>
            <person name="Kojima H."/>
            <person name="Fukui M."/>
        </authorList>
    </citation>
    <scope>NUCLEOTIDE SEQUENCE [LARGE SCALE GENOMIC DNA]</scope>
    <source>
        <strain evidence="2 3">SPP2</strain>
    </source>
</reference>